<protein>
    <submittedName>
        <fullName evidence="1">Uncharacterized protein</fullName>
    </submittedName>
</protein>
<organism evidence="1 2">
    <name type="scientific">Alteromonas pelagimontana</name>
    <dbReference type="NCBI Taxonomy" id="1858656"/>
    <lineage>
        <taxon>Bacteria</taxon>
        <taxon>Pseudomonadati</taxon>
        <taxon>Pseudomonadota</taxon>
        <taxon>Gammaproteobacteria</taxon>
        <taxon>Alteromonadales</taxon>
        <taxon>Alteromonadaceae</taxon>
        <taxon>Alteromonas/Salinimonas group</taxon>
        <taxon>Alteromonas</taxon>
    </lineage>
</organism>
<dbReference type="EMBL" id="CP052766">
    <property type="protein sequence ID" value="QJR81793.1"/>
    <property type="molecule type" value="Genomic_DNA"/>
</dbReference>
<dbReference type="Proteomes" id="UP000219285">
    <property type="component" value="Chromosome"/>
</dbReference>
<evidence type="ECO:0000313" key="2">
    <source>
        <dbReference type="Proteomes" id="UP000219285"/>
    </source>
</evidence>
<evidence type="ECO:0000313" key="1">
    <source>
        <dbReference type="EMBL" id="QJR81793.1"/>
    </source>
</evidence>
<name>A0A6M4MFD1_9ALTE</name>
<dbReference type="AlphaFoldDB" id="A0A6M4MFD1"/>
<reference evidence="1 2" key="2">
    <citation type="submission" date="2020-04" db="EMBL/GenBank/DDBJ databases">
        <title>Complete genome sequence of Alteromonas pelagimontana 5.12T.</title>
        <authorList>
            <person name="Sinha R.K."/>
            <person name="Krishnan K.P."/>
            <person name="Kurian J.P."/>
        </authorList>
    </citation>
    <scope>NUCLEOTIDE SEQUENCE [LARGE SCALE GENOMIC DNA]</scope>
    <source>
        <strain evidence="1 2">5.12</strain>
    </source>
</reference>
<dbReference type="RefSeq" id="WP_170669066.1">
    <property type="nucleotide sequence ID" value="NZ_CP052766.1"/>
</dbReference>
<keyword evidence="2" id="KW-1185">Reference proteome</keyword>
<gene>
    <name evidence="1" type="ORF">CA267_014005</name>
</gene>
<dbReference type="KEGG" id="apel:CA267_014005"/>
<sequence length="47" mass="5351">MTAQNAISGIEEFSARIIEEFRPLDNLHCGQVADFFNFFGVWESELA</sequence>
<reference evidence="2" key="1">
    <citation type="submission" date="2014-12" db="EMBL/GenBank/DDBJ databases">
        <title>Complete genome sequence of a multi-drug resistant Klebsiella pneumoniae.</title>
        <authorList>
            <person name="Hua X."/>
            <person name="Chen Q."/>
            <person name="Li X."/>
            <person name="Feng Y."/>
            <person name="Ruan Z."/>
            <person name="Yu Y."/>
        </authorList>
    </citation>
    <scope>NUCLEOTIDE SEQUENCE [LARGE SCALE GENOMIC DNA]</scope>
    <source>
        <strain evidence="2">5.12</strain>
    </source>
</reference>
<accession>A0A6M4MFD1</accession>
<proteinExistence type="predicted"/>